<dbReference type="KEGG" id="aji:C0Z10_01060"/>
<dbReference type="InterPro" id="IPR016181">
    <property type="entry name" value="Acyl_CoA_acyltransferase"/>
</dbReference>
<dbReference type="InterPro" id="IPR042221">
    <property type="entry name" value="Leu/Phe-tRNA_Trfase_N"/>
</dbReference>
<comment type="similarity">
    <text evidence="4">Belongs to the L/F-transferase family.</text>
</comment>
<evidence type="ECO:0000256" key="2">
    <source>
        <dbReference type="ARBA" id="ARBA00022679"/>
    </source>
</evidence>
<gene>
    <name evidence="4" type="primary">aat</name>
    <name evidence="6" type="ORF">C0Z10_01060</name>
</gene>
<dbReference type="InterPro" id="IPR042203">
    <property type="entry name" value="Leu/Phe-tRNA_Trfase_C"/>
</dbReference>
<reference evidence="7" key="1">
    <citation type="submission" date="2017-12" db="EMBL/GenBank/DDBJ databases">
        <title>Whole genome sequencing of Acidipropionibacterium jensenii strains JS279 and JS280.</title>
        <authorList>
            <person name="Deptula P."/>
            <person name="Laine P."/>
            <person name="Smolander O.-P."/>
            <person name="Paulin L."/>
            <person name="Auvinen P."/>
            <person name="Varmanen P."/>
        </authorList>
    </citation>
    <scope>NUCLEOTIDE SEQUENCE [LARGE SCALE GENOMIC DNA]</scope>
    <source>
        <strain evidence="7">JS280</strain>
    </source>
</reference>
<comment type="catalytic activity">
    <reaction evidence="4">
        <text>N-terminal L-lysyl-[protein] + L-leucyl-tRNA(Leu) = N-terminal L-leucyl-L-lysyl-[protein] + tRNA(Leu) + H(+)</text>
        <dbReference type="Rhea" id="RHEA:12340"/>
        <dbReference type="Rhea" id="RHEA-COMP:9613"/>
        <dbReference type="Rhea" id="RHEA-COMP:9622"/>
        <dbReference type="Rhea" id="RHEA-COMP:12670"/>
        <dbReference type="Rhea" id="RHEA-COMP:12671"/>
        <dbReference type="ChEBI" id="CHEBI:15378"/>
        <dbReference type="ChEBI" id="CHEBI:65249"/>
        <dbReference type="ChEBI" id="CHEBI:78442"/>
        <dbReference type="ChEBI" id="CHEBI:78494"/>
        <dbReference type="ChEBI" id="CHEBI:133043"/>
        <dbReference type="EC" id="2.3.2.6"/>
    </reaction>
</comment>
<comment type="subcellular location">
    <subcellularLocation>
        <location evidence="4">Cytoplasm</location>
    </subcellularLocation>
</comment>
<evidence type="ECO:0000313" key="7">
    <source>
        <dbReference type="Proteomes" id="UP000285875"/>
    </source>
</evidence>
<dbReference type="RefSeq" id="WP_097798176.1">
    <property type="nucleotide sequence ID" value="NZ_CP025570.1"/>
</dbReference>
<protein>
    <recommendedName>
        <fullName evidence="4">Leucyl/phenylalanyl-tRNA--protein transferase</fullName>
        <ecNumber evidence="4">2.3.2.6</ecNumber>
    </recommendedName>
    <alternativeName>
        <fullName evidence="4">L/F-transferase</fullName>
    </alternativeName>
    <alternativeName>
        <fullName evidence="4">Leucyltransferase</fullName>
    </alternativeName>
    <alternativeName>
        <fullName evidence="4">Phenyalanyltransferase</fullName>
    </alternativeName>
</protein>
<keyword evidence="1 4" id="KW-0963">Cytoplasm</keyword>
<feature type="region of interest" description="Disordered" evidence="5">
    <location>
        <begin position="241"/>
        <end position="276"/>
    </location>
</feature>
<comment type="function">
    <text evidence="4">Functions in the N-end rule pathway of protein degradation where it conjugates Leu, Phe and, less efficiently, Met from aminoacyl-tRNAs to the N-termini of proteins containing an N-terminal arginine or lysine.</text>
</comment>
<dbReference type="Gene3D" id="3.30.70.3550">
    <property type="entry name" value="Leucyl/phenylalanyl-tRNA-protein transferase, N-terminal domain"/>
    <property type="match status" value="1"/>
</dbReference>
<comment type="catalytic activity">
    <reaction evidence="4">
        <text>L-phenylalanyl-tRNA(Phe) + an N-terminal L-alpha-aminoacyl-[protein] = an N-terminal L-phenylalanyl-L-alpha-aminoacyl-[protein] + tRNA(Phe)</text>
        <dbReference type="Rhea" id="RHEA:43632"/>
        <dbReference type="Rhea" id="RHEA-COMP:9668"/>
        <dbReference type="Rhea" id="RHEA-COMP:9699"/>
        <dbReference type="Rhea" id="RHEA-COMP:10636"/>
        <dbReference type="Rhea" id="RHEA-COMP:10637"/>
        <dbReference type="ChEBI" id="CHEBI:78442"/>
        <dbReference type="ChEBI" id="CHEBI:78531"/>
        <dbReference type="ChEBI" id="CHEBI:78597"/>
        <dbReference type="ChEBI" id="CHEBI:83561"/>
        <dbReference type="EC" id="2.3.2.6"/>
    </reaction>
</comment>
<dbReference type="Proteomes" id="UP000285875">
    <property type="component" value="Chromosome"/>
</dbReference>
<evidence type="ECO:0000256" key="4">
    <source>
        <dbReference type="HAMAP-Rule" id="MF_00688"/>
    </source>
</evidence>
<evidence type="ECO:0000313" key="6">
    <source>
        <dbReference type="EMBL" id="AZZ38572.1"/>
    </source>
</evidence>
<accession>A0A3T0RWG7</accession>
<dbReference type="PANTHER" id="PTHR30098">
    <property type="entry name" value="LEUCYL/PHENYLALANYL-TRNA--PROTEIN TRANSFERASE"/>
    <property type="match status" value="1"/>
</dbReference>
<sequence length="276" mass="30162">MTTAELFGDPDQWPDQDLVAISEAFGPHLVLAALREGVFPMPIDDDEVPAELRDAMGWWSPLMRANLPLDRVRVSSSLRKSARHYTTTVDRDFEAVIDRCADPSRPLGWIDDRIARAYLFLHDRGHAHSVETWDSEGRLVGGLYGVSLGGLFSGESMFHDPEHGRDASKTALIRLAVELASTDPRILDVQWLTDHLTSLGAVEQSREDYLEGLDEALAAPPVSWTPPSAPRWEGRQVLAAFDSRPCAATPDQPAGQGPAPGPEPEPGSGAVTEVVR</sequence>
<dbReference type="GO" id="GO:0008914">
    <property type="term" value="F:leucyl-tRNA--protein transferase activity"/>
    <property type="evidence" value="ECO:0007669"/>
    <property type="project" value="UniProtKB-UniRule"/>
</dbReference>
<dbReference type="EMBL" id="CP025570">
    <property type="protein sequence ID" value="AZZ38572.1"/>
    <property type="molecule type" value="Genomic_DNA"/>
</dbReference>
<dbReference type="PANTHER" id="PTHR30098:SF2">
    <property type="entry name" value="LEUCYL_PHENYLALANYL-TRNA--PROTEIN TRANSFERASE"/>
    <property type="match status" value="1"/>
</dbReference>
<evidence type="ECO:0000256" key="3">
    <source>
        <dbReference type="ARBA" id="ARBA00023315"/>
    </source>
</evidence>
<feature type="compositionally biased region" description="Low complexity" evidence="5">
    <location>
        <begin position="247"/>
        <end position="257"/>
    </location>
</feature>
<dbReference type="EC" id="2.3.2.6" evidence="4"/>
<name>A0A3T0RWG7_9ACTN</name>
<keyword evidence="2 4" id="KW-0808">Transferase</keyword>
<dbReference type="InterPro" id="IPR004616">
    <property type="entry name" value="Leu/Phe-tRNA_Trfase"/>
</dbReference>
<evidence type="ECO:0000256" key="5">
    <source>
        <dbReference type="SAM" id="MobiDB-lite"/>
    </source>
</evidence>
<dbReference type="AlphaFoldDB" id="A0A3T0RWG7"/>
<evidence type="ECO:0000256" key="1">
    <source>
        <dbReference type="ARBA" id="ARBA00022490"/>
    </source>
</evidence>
<proteinExistence type="inferred from homology"/>
<dbReference type="SUPFAM" id="SSF55729">
    <property type="entry name" value="Acyl-CoA N-acyltransferases (Nat)"/>
    <property type="match status" value="1"/>
</dbReference>
<keyword evidence="3 4" id="KW-0012">Acyltransferase</keyword>
<dbReference type="HAMAP" id="MF_00688">
    <property type="entry name" value="Leu_Phe_trans"/>
    <property type="match status" value="1"/>
</dbReference>
<organism evidence="6 7">
    <name type="scientific">Acidipropionibacterium jensenii</name>
    <dbReference type="NCBI Taxonomy" id="1749"/>
    <lineage>
        <taxon>Bacteria</taxon>
        <taxon>Bacillati</taxon>
        <taxon>Actinomycetota</taxon>
        <taxon>Actinomycetes</taxon>
        <taxon>Propionibacteriales</taxon>
        <taxon>Propionibacteriaceae</taxon>
        <taxon>Acidipropionibacterium</taxon>
    </lineage>
</organism>
<dbReference type="Gene3D" id="3.40.630.70">
    <property type="entry name" value="Leucyl/phenylalanyl-tRNA-protein transferase, C-terminal domain"/>
    <property type="match status" value="1"/>
</dbReference>
<dbReference type="NCBIfam" id="TIGR00667">
    <property type="entry name" value="aat"/>
    <property type="match status" value="1"/>
</dbReference>
<dbReference type="GO" id="GO:0030163">
    <property type="term" value="P:protein catabolic process"/>
    <property type="evidence" value="ECO:0007669"/>
    <property type="project" value="UniProtKB-UniRule"/>
</dbReference>
<comment type="catalytic activity">
    <reaction evidence="4">
        <text>N-terminal L-arginyl-[protein] + L-leucyl-tRNA(Leu) = N-terminal L-leucyl-L-arginyl-[protein] + tRNA(Leu) + H(+)</text>
        <dbReference type="Rhea" id="RHEA:50416"/>
        <dbReference type="Rhea" id="RHEA-COMP:9613"/>
        <dbReference type="Rhea" id="RHEA-COMP:9622"/>
        <dbReference type="Rhea" id="RHEA-COMP:12672"/>
        <dbReference type="Rhea" id="RHEA-COMP:12673"/>
        <dbReference type="ChEBI" id="CHEBI:15378"/>
        <dbReference type="ChEBI" id="CHEBI:64719"/>
        <dbReference type="ChEBI" id="CHEBI:78442"/>
        <dbReference type="ChEBI" id="CHEBI:78494"/>
        <dbReference type="ChEBI" id="CHEBI:133044"/>
        <dbReference type="EC" id="2.3.2.6"/>
    </reaction>
</comment>
<dbReference type="Pfam" id="PF03588">
    <property type="entry name" value="Leu_Phe_trans"/>
    <property type="match status" value="1"/>
</dbReference>
<dbReference type="GO" id="GO:0005737">
    <property type="term" value="C:cytoplasm"/>
    <property type="evidence" value="ECO:0007669"/>
    <property type="project" value="UniProtKB-SubCell"/>
</dbReference>